<protein>
    <submittedName>
        <fullName evidence="1">Uncharacterized protein</fullName>
    </submittedName>
</protein>
<reference evidence="1" key="1">
    <citation type="submission" date="2021-03" db="EMBL/GenBank/DDBJ databases">
        <authorList>
            <person name="Tagirdzhanova G."/>
        </authorList>
    </citation>
    <scope>NUCLEOTIDE SEQUENCE</scope>
</reference>
<dbReference type="OrthoDB" id="3523319at2759"/>
<proteinExistence type="predicted"/>
<keyword evidence="2" id="KW-1185">Reference proteome</keyword>
<dbReference type="AlphaFoldDB" id="A0A8H3ESK1"/>
<name>A0A8H3ESK1_9LECA</name>
<dbReference type="Proteomes" id="UP000664169">
    <property type="component" value="Unassembled WGS sequence"/>
</dbReference>
<gene>
    <name evidence="1" type="ORF">GOMPHAMPRED_007222</name>
</gene>
<evidence type="ECO:0000313" key="2">
    <source>
        <dbReference type="Proteomes" id="UP000664169"/>
    </source>
</evidence>
<evidence type="ECO:0000313" key="1">
    <source>
        <dbReference type="EMBL" id="CAF9910890.1"/>
    </source>
</evidence>
<dbReference type="EMBL" id="CAJPDQ010000006">
    <property type="protein sequence ID" value="CAF9910890.1"/>
    <property type="molecule type" value="Genomic_DNA"/>
</dbReference>
<organism evidence="1 2">
    <name type="scientific">Gomphillus americanus</name>
    <dbReference type="NCBI Taxonomy" id="1940652"/>
    <lineage>
        <taxon>Eukaryota</taxon>
        <taxon>Fungi</taxon>
        <taxon>Dikarya</taxon>
        <taxon>Ascomycota</taxon>
        <taxon>Pezizomycotina</taxon>
        <taxon>Lecanoromycetes</taxon>
        <taxon>OSLEUM clade</taxon>
        <taxon>Ostropomycetidae</taxon>
        <taxon>Ostropales</taxon>
        <taxon>Graphidaceae</taxon>
        <taxon>Gomphilloideae</taxon>
        <taxon>Gomphillus</taxon>
    </lineage>
</organism>
<accession>A0A8H3ESK1</accession>
<sequence>MADEVNPPTSEILSKHELASRTINQHNTPLAIFDQGELDILRNFVADPSETNQVTVLKNAARGDMYDGPDAGDKVGAKASSLGSLAGYVIARYGKADDKTLNAEEVEALKEWFDNGGGQE</sequence>
<comment type="caution">
    <text evidence="1">The sequence shown here is derived from an EMBL/GenBank/DDBJ whole genome shotgun (WGS) entry which is preliminary data.</text>
</comment>